<dbReference type="InterPro" id="IPR010994">
    <property type="entry name" value="RuvA_2-like"/>
</dbReference>
<dbReference type="KEGG" id="hma:pNG3010"/>
<sequence length="56" mass="5857">MFGSLNGFGVVDEISRKVARQFNTVGEFVAADAADLKAIDGVGPERAETLATVDAE</sequence>
<dbReference type="AlphaFoldDB" id="Q5V7X8"/>
<dbReference type="GeneID" id="31400612"/>
<dbReference type="EMBL" id="AY596292">
    <property type="protein sequence ID" value="AAV44342.1"/>
    <property type="molecule type" value="Genomic_DNA"/>
</dbReference>
<dbReference type="RefSeq" id="WP_011222192.1">
    <property type="nucleotide sequence ID" value="NC_006391.1"/>
</dbReference>
<organism evidence="1 2">
    <name type="scientific">Haloarcula marismortui (strain ATCC 43049 / DSM 3752 / JCM 8966 / VKM B-1809)</name>
    <name type="common">Halobacterium marismortui</name>
    <dbReference type="NCBI Taxonomy" id="272569"/>
    <lineage>
        <taxon>Archaea</taxon>
        <taxon>Methanobacteriati</taxon>
        <taxon>Methanobacteriota</taxon>
        <taxon>Stenosarchaea group</taxon>
        <taxon>Halobacteria</taxon>
        <taxon>Halobacteriales</taxon>
        <taxon>Haloarculaceae</taxon>
        <taxon>Haloarcula</taxon>
    </lineage>
</organism>
<dbReference type="Gene3D" id="1.10.150.20">
    <property type="entry name" value="5' to 3' exonuclease, C-terminal subdomain"/>
    <property type="match status" value="1"/>
</dbReference>
<accession>Q5V7X8</accession>
<protein>
    <submittedName>
        <fullName evidence="1">Helix-hairpin-helix motif DNA-binding protein</fullName>
    </submittedName>
</protein>
<dbReference type="GO" id="GO:0003677">
    <property type="term" value="F:DNA binding"/>
    <property type="evidence" value="ECO:0007669"/>
    <property type="project" value="UniProtKB-KW"/>
</dbReference>
<proteinExistence type="predicted"/>
<evidence type="ECO:0000313" key="1">
    <source>
        <dbReference type="EMBL" id="AAV44342.1"/>
    </source>
</evidence>
<geneLocation type="plasmid" evidence="1 2">
    <name>pNG300</name>
</geneLocation>
<reference evidence="1 2" key="1">
    <citation type="journal article" date="2004" name="Genome Res.">
        <title>Genome sequence of Haloarcula marismortui: a halophilic archaeon from the Dead Sea.</title>
        <authorList>
            <person name="Baliga N.S."/>
            <person name="Bonneau R."/>
            <person name="Facciotti M.T."/>
            <person name="Pan M."/>
            <person name="Glusman G."/>
            <person name="Deutsch E.W."/>
            <person name="Shannon P."/>
            <person name="Chiu Y."/>
            <person name="Weng R.S."/>
            <person name="Gan R.R."/>
            <person name="Hung P."/>
            <person name="Date S.V."/>
            <person name="Marcotte E."/>
            <person name="Hood L."/>
            <person name="Ng W.V."/>
        </authorList>
    </citation>
    <scope>NUCLEOTIDE SEQUENCE [LARGE SCALE GENOMIC DNA]</scope>
    <source>
        <strain evidence="2">ATCC 43049 / DSM 3752 / JCM 8966 / VKM B-1809</strain>
        <plasmid evidence="2">Plasmid pNG300</plasmid>
    </source>
</reference>
<dbReference type="HOGENOM" id="CLU_3003039_0_0_2"/>
<keyword evidence="2" id="KW-1185">Reference proteome</keyword>
<dbReference type="EnsemblBacteria" id="AAV44342">
    <property type="protein sequence ID" value="AAV44342"/>
    <property type="gene ID" value="pNG3010"/>
</dbReference>
<gene>
    <name evidence="1" type="ordered locus">pNG3010</name>
</gene>
<dbReference type="SUPFAM" id="SSF47781">
    <property type="entry name" value="RuvA domain 2-like"/>
    <property type="match status" value="1"/>
</dbReference>
<evidence type="ECO:0000313" key="2">
    <source>
        <dbReference type="Proteomes" id="UP000001169"/>
    </source>
</evidence>
<keyword evidence="1" id="KW-0614">Plasmid</keyword>
<dbReference type="Proteomes" id="UP000001169">
    <property type="component" value="Plasmid pNG300"/>
</dbReference>
<name>Q5V7X8_HALMA</name>
<keyword evidence="1" id="KW-0238">DNA-binding</keyword>